<evidence type="ECO:0000259" key="2">
    <source>
        <dbReference type="PROSITE" id="PS50263"/>
    </source>
</evidence>
<dbReference type="PROSITE" id="PS50263">
    <property type="entry name" value="CN_HYDROLASE"/>
    <property type="match status" value="1"/>
</dbReference>
<protein>
    <submittedName>
        <fullName evidence="3">Acyltransferase</fullName>
    </submittedName>
</protein>
<reference evidence="3 4" key="1">
    <citation type="submission" date="2018-11" db="EMBL/GenBank/DDBJ databases">
        <title>Complete Genome Sequence of Vbrio mediterranei 117-T6: a Potential Pathogen Bacteria Isolated from the Conchocelis of Pyropia.</title>
        <authorList>
            <person name="Liu Q."/>
        </authorList>
    </citation>
    <scope>NUCLEOTIDE SEQUENCE [LARGE SCALE GENOMIC DNA]</scope>
    <source>
        <strain evidence="3 4">117-T6</strain>
    </source>
</reference>
<proteinExistence type="predicted"/>
<keyword evidence="1" id="KW-0378">Hydrolase</keyword>
<dbReference type="AlphaFoldDB" id="A0A3G4VFB0"/>
<dbReference type="Gene3D" id="3.60.110.10">
    <property type="entry name" value="Carbon-nitrogen hydrolase"/>
    <property type="match status" value="1"/>
</dbReference>
<organism evidence="3 4">
    <name type="scientific">Vibrio mediterranei</name>
    <dbReference type="NCBI Taxonomy" id="689"/>
    <lineage>
        <taxon>Bacteria</taxon>
        <taxon>Pseudomonadati</taxon>
        <taxon>Pseudomonadota</taxon>
        <taxon>Gammaproteobacteria</taxon>
        <taxon>Vibrionales</taxon>
        <taxon>Vibrionaceae</taxon>
        <taxon>Vibrio</taxon>
    </lineage>
</organism>
<dbReference type="Proteomes" id="UP000279760">
    <property type="component" value="Chromosome 2"/>
</dbReference>
<gene>
    <name evidence="3" type="ORF">ECB94_19305</name>
</gene>
<dbReference type="PANTHER" id="PTHR43674">
    <property type="entry name" value="NITRILASE C965.09-RELATED"/>
    <property type="match status" value="1"/>
</dbReference>
<keyword evidence="3" id="KW-0808">Transferase</keyword>
<dbReference type="InterPro" id="IPR036526">
    <property type="entry name" value="C-N_Hydrolase_sf"/>
</dbReference>
<evidence type="ECO:0000313" key="4">
    <source>
        <dbReference type="Proteomes" id="UP000279760"/>
    </source>
</evidence>
<dbReference type="Pfam" id="PF00795">
    <property type="entry name" value="CN_hydrolase"/>
    <property type="match status" value="1"/>
</dbReference>
<evidence type="ECO:0000313" key="3">
    <source>
        <dbReference type="EMBL" id="AYV23444.1"/>
    </source>
</evidence>
<dbReference type="SUPFAM" id="SSF56317">
    <property type="entry name" value="Carbon-nitrogen hydrolase"/>
    <property type="match status" value="1"/>
</dbReference>
<accession>A0A3G4VFB0</accession>
<dbReference type="CDD" id="cd07585">
    <property type="entry name" value="nitrilase_7"/>
    <property type="match status" value="1"/>
</dbReference>
<dbReference type="RefSeq" id="WP_124941435.1">
    <property type="nucleotide sequence ID" value="NZ_CP033578.1"/>
</dbReference>
<name>A0A3G4VFB0_9VIBR</name>
<feature type="domain" description="CN hydrolase" evidence="2">
    <location>
        <begin position="4"/>
        <end position="278"/>
    </location>
</feature>
<dbReference type="PANTHER" id="PTHR43674:SF2">
    <property type="entry name" value="BETA-UREIDOPROPIONASE"/>
    <property type="match status" value="1"/>
</dbReference>
<dbReference type="InterPro" id="IPR003010">
    <property type="entry name" value="C-N_Hydrolase"/>
</dbReference>
<evidence type="ECO:0000256" key="1">
    <source>
        <dbReference type="ARBA" id="ARBA00022801"/>
    </source>
</evidence>
<dbReference type="InterPro" id="IPR050345">
    <property type="entry name" value="Aliph_Amidase/BUP"/>
</dbReference>
<dbReference type="GO" id="GO:0050126">
    <property type="term" value="F:N-carbamoylputrescine amidase activity"/>
    <property type="evidence" value="ECO:0007669"/>
    <property type="project" value="TreeGrafter"/>
</dbReference>
<dbReference type="GO" id="GO:0016746">
    <property type="term" value="F:acyltransferase activity"/>
    <property type="evidence" value="ECO:0007669"/>
    <property type="project" value="UniProtKB-KW"/>
</dbReference>
<dbReference type="EMBL" id="CP033578">
    <property type="protein sequence ID" value="AYV23444.1"/>
    <property type="molecule type" value="Genomic_DNA"/>
</dbReference>
<dbReference type="GO" id="GO:0033388">
    <property type="term" value="P:putrescine biosynthetic process from arginine"/>
    <property type="evidence" value="ECO:0007669"/>
    <property type="project" value="TreeGrafter"/>
</dbReference>
<keyword evidence="3" id="KW-0012">Acyltransferase</keyword>
<sequence length="321" mass="35945">MKSVKIASVQFNHKSGDKSANLAIIEQFVTRAAANKVDIISFPEMCVTGYWHVSALTRDEISELSEPVPSGDTSQALLALSQRHNMSIGAGLIEEGECGQLYNTYVFVMPNGVVQKHRKLHTFVSPHMSSGDEYTVFDTPHGCKVGILICWDNNLVENVRITALKGADILIAPHQTGGCDSRSPNAMGLIDPQLWHNRHQDPQTIYNEMQGRKGRAWLMRWLPARAHDNGLFVVFSNGVGVDMNEVRTGHAMILNPYGEVITESKSLDDDMVVAVLDGQELEMCTGRRWIRGRRPELYQELTEKQGNELDPYHARFSRDKI</sequence>